<evidence type="ECO:0008006" key="3">
    <source>
        <dbReference type="Google" id="ProtNLM"/>
    </source>
</evidence>
<evidence type="ECO:0000313" key="2">
    <source>
        <dbReference type="Proteomes" id="UP000708208"/>
    </source>
</evidence>
<organism evidence="1 2">
    <name type="scientific">Allacma fusca</name>
    <dbReference type="NCBI Taxonomy" id="39272"/>
    <lineage>
        <taxon>Eukaryota</taxon>
        <taxon>Metazoa</taxon>
        <taxon>Ecdysozoa</taxon>
        <taxon>Arthropoda</taxon>
        <taxon>Hexapoda</taxon>
        <taxon>Collembola</taxon>
        <taxon>Symphypleona</taxon>
        <taxon>Sminthuridae</taxon>
        <taxon>Allacma</taxon>
    </lineage>
</organism>
<comment type="caution">
    <text evidence="1">The sequence shown here is derived from an EMBL/GenBank/DDBJ whole genome shotgun (WGS) entry which is preliminary data.</text>
</comment>
<sequence>QVLTAVKTNLIDAIWPDRPARPLEPVKALGVHYSGKSSKEKLNEVREEMSKAGAGALVVSELDEIAWLLNLRGSDIHYNPVFFSYVIVTPTKVNFFINSVRLEDSALKGLKAGIENLTIHPYESILEGLVGVVDEVNEKIWLSKKVSAALASSVPDDRRILKLTPISLMKSLKNSVEVQGIINCHVRDAAALCNFFAWLEEAMLSGQKLTEISAADKLQKFRE</sequence>
<dbReference type="Proteomes" id="UP000708208">
    <property type="component" value="Unassembled WGS sequence"/>
</dbReference>
<dbReference type="PANTHER" id="PTHR43763">
    <property type="entry name" value="XAA-PRO AMINOPEPTIDASE 1"/>
    <property type="match status" value="1"/>
</dbReference>
<protein>
    <recommendedName>
        <fullName evidence="3">Creatinase N-terminal domain-containing protein</fullName>
    </recommendedName>
</protein>
<dbReference type="AlphaFoldDB" id="A0A8J2LDK4"/>
<accession>A0A8J2LDK4</accession>
<reference evidence="1" key="1">
    <citation type="submission" date="2021-06" db="EMBL/GenBank/DDBJ databases">
        <authorList>
            <person name="Hodson N. C."/>
            <person name="Mongue J. A."/>
            <person name="Jaron S. K."/>
        </authorList>
    </citation>
    <scope>NUCLEOTIDE SEQUENCE</scope>
</reference>
<feature type="non-terminal residue" evidence="1">
    <location>
        <position position="223"/>
    </location>
</feature>
<dbReference type="EMBL" id="CAJVCH010478622">
    <property type="protein sequence ID" value="CAG7820443.1"/>
    <property type="molecule type" value="Genomic_DNA"/>
</dbReference>
<gene>
    <name evidence="1" type="ORF">AFUS01_LOCUS30833</name>
</gene>
<dbReference type="InterPro" id="IPR050422">
    <property type="entry name" value="X-Pro_aminopeptidase_P"/>
</dbReference>
<proteinExistence type="predicted"/>
<dbReference type="OrthoDB" id="9995434at2759"/>
<name>A0A8J2LDK4_9HEXA</name>
<dbReference type="Pfam" id="PF16189">
    <property type="entry name" value="Creatinase_N_2"/>
    <property type="match status" value="1"/>
</dbReference>
<keyword evidence="2" id="KW-1185">Reference proteome</keyword>
<evidence type="ECO:0000313" key="1">
    <source>
        <dbReference type="EMBL" id="CAG7820443.1"/>
    </source>
</evidence>
<dbReference type="PANTHER" id="PTHR43763:SF6">
    <property type="entry name" value="XAA-PRO AMINOPEPTIDASE 1"/>
    <property type="match status" value="1"/>
</dbReference>